<name>A0ABT1YEM6_9BACL</name>
<feature type="domain" description="CheW-like" evidence="1">
    <location>
        <begin position="6"/>
        <end position="141"/>
    </location>
</feature>
<keyword evidence="3" id="KW-1185">Reference proteome</keyword>
<reference evidence="2 3" key="1">
    <citation type="submission" date="2022-08" db="EMBL/GenBank/DDBJ databases">
        <title>Paenibacillus endoradicis sp. nov., Paenibacillus radicibacter sp. nov and Paenibacillus pararadicis sp. nov., three cold-adapted plant growth-promoting bacteria isolated from root of Larix gmelinii in Great Khingan.</title>
        <authorList>
            <person name="Xue H."/>
        </authorList>
    </citation>
    <scope>NUCLEOTIDE SEQUENCE [LARGE SCALE GENOMIC DNA]</scope>
    <source>
        <strain evidence="2 3">N5-1-1-5</strain>
    </source>
</reference>
<protein>
    <submittedName>
        <fullName evidence="2">Chemotaxis protein CheW</fullName>
    </submittedName>
</protein>
<comment type="caution">
    <text evidence="2">The sequence shown here is derived from an EMBL/GenBank/DDBJ whole genome shotgun (WGS) entry which is preliminary data.</text>
</comment>
<dbReference type="Proteomes" id="UP001300012">
    <property type="component" value="Unassembled WGS sequence"/>
</dbReference>
<dbReference type="RefSeq" id="WP_258213233.1">
    <property type="nucleotide sequence ID" value="NZ_JANQBD010000006.1"/>
</dbReference>
<dbReference type="InterPro" id="IPR039315">
    <property type="entry name" value="CheW"/>
</dbReference>
<dbReference type="SMART" id="SM00260">
    <property type="entry name" value="CheW"/>
    <property type="match status" value="1"/>
</dbReference>
<evidence type="ECO:0000313" key="3">
    <source>
        <dbReference type="Proteomes" id="UP001300012"/>
    </source>
</evidence>
<dbReference type="SUPFAM" id="SSF50341">
    <property type="entry name" value="CheW-like"/>
    <property type="match status" value="1"/>
</dbReference>
<dbReference type="Gene3D" id="2.30.30.40">
    <property type="entry name" value="SH3 Domains"/>
    <property type="match status" value="1"/>
</dbReference>
<gene>
    <name evidence="2" type="ORF">NV381_10560</name>
</gene>
<dbReference type="Gene3D" id="2.40.50.180">
    <property type="entry name" value="CheA-289, Domain 4"/>
    <property type="match status" value="1"/>
</dbReference>
<accession>A0ABT1YEM6</accession>
<proteinExistence type="predicted"/>
<organism evidence="2 3">
    <name type="scientific">Paenibacillus radicis</name>
    <name type="common">ex Xue et al. 2023</name>
    <dbReference type="NCBI Taxonomy" id="2972489"/>
    <lineage>
        <taxon>Bacteria</taxon>
        <taxon>Bacillati</taxon>
        <taxon>Bacillota</taxon>
        <taxon>Bacilli</taxon>
        <taxon>Bacillales</taxon>
        <taxon>Paenibacillaceae</taxon>
        <taxon>Paenibacillus</taxon>
    </lineage>
</organism>
<dbReference type="InterPro" id="IPR002545">
    <property type="entry name" value="CheW-lke_dom"/>
</dbReference>
<sequence length="141" mass="15869">MEPTKQVQYIEIGIGKERYALRIDDIHEIIKMQDITVIPHTNPYIKGVINLRGKVIAVISLRNRLGCIEEAYSKLTRIVVVNYKESMVGLIVDRVLHVTSFSAIQPPPKTIGELQDSCFTGVGRTEGGLVFILKLEHVLQE</sequence>
<dbReference type="PANTHER" id="PTHR22617:SF23">
    <property type="entry name" value="CHEMOTAXIS PROTEIN CHEW"/>
    <property type="match status" value="1"/>
</dbReference>
<dbReference type="PROSITE" id="PS50851">
    <property type="entry name" value="CHEW"/>
    <property type="match status" value="1"/>
</dbReference>
<evidence type="ECO:0000313" key="2">
    <source>
        <dbReference type="EMBL" id="MCR8631644.1"/>
    </source>
</evidence>
<dbReference type="PANTHER" id="PTHR22617">
    <property type="entry name" value="CHEMOTAXIS SENSOR HISTIDINE KINASE-RELATED"/>
    <property type="match status" value="1"/>
</dbReference>
<evidence type="ECO:0000259" key="1">
    <source>
        <dbReference type="PROSITE" id="PS50851"/>
    </source>
</evidence>
<dbReference type="EMBL" id="JANQBD010000006">
    <property type="protein sequence ID" value="MCR8631644.1"/>
    <property type="molecule type" value="Genomic_DNA"/>
</dbReference>
<dbReference type="InterPro" id="IPR036061">
    <property type="entry name" value="CheW-like_dom_sf"/>
</dbReference>
<dbReference type="Pfam" id="PF01584">
    <property type="entry name" value="CheW"/>
    <property type="match status" value="1"/>
</dbReference>